<gene>
    <name evidence="2" type="ORF">EHP00_2479</name>
</gene>
<keyword evidence="1" id="KW-1133">Transmembrane helix</keyword>
<name>A0A1W0E2S0_9MICR</name>
<keyword evidence="1" id="KW-0812">Transmembrane</keyword>
<protein>
    <submittedName>
        <fullName evidence="2">Uncharacterized protein</fullName>
    </submittedName>
</protein>
<keyword evidence="1" id="KW-0472">Membrane</keyword>
<comment type="caution">
    <text evidence="2">The sequence shown here is derived from an EMBL/GenBank/DDBJ whole genome shotgun (WGS) entry which is preliminary data.</text>
</comment>
<dbReference type="VEuPathDB" id="MicrosporidiaDB:EHP00_2479"/>
<dbReference type="Proteomes" id="UP000192758">
    <property type="component" value="Unassembled WGS sequence"/>
</dbReference>
<dbReference type="Pfam" id="PF22086">
    <property type="entry name" value="DUF6940"/>
    <property type="match status" value="1"/>
</dbReference>
<dbReference type="OrthoDB" id="2442587at2759"/>
<proteinExistence type="predicted"/>
<dbReference type="EMBL" id="MNPJ01000030">
    <property type="protein sequence ID" value="OQS53519.1"/>
    <property type="molecule type" value="Genomic_DNA"/>
</dbReference>
<organism evidence="2 3">
    <name type="scientific">Ecytonucleospora hepatopenaei</name>
    <dbReference type="NCBI Taxonomy" id="646526"/>
    <lineage>
        <taxon>Eukaryota</taxon>
        <taxon>Fungi</taxon>
        <taxon>Fungi incertae sedis</taxon>
        <taxon>Microsporidia</taxon>
        <taxon>Enterocytozoonidae</taxon>
        <taxon>Ecytonucleospora</taxon>
    </lineage>
</organism>
<evidence type="ECO:0000256" key="1">
    <source>
        <dbReference type="SAM" id="Phobius"/>
    </source>
</evidence>
<sequence length="251" mass="29197">MNKKTLRNIIIGSIILALTITGIVLGIVFYDKKRNKDSLYMRVRSNNKQELVLNDFKCFKFALHGYDGYKIIIRRNNETITYGEFLNLLDGKDMVKILNFCIYNYNAFNAVYFEAPPVTYNELNKKPFEFVIINAPSLYNITEDKHAFKDHFNGNDVVAFDSLGGDARLIVPCPVSGCNKNTFAHLANFIRHAKKKQIASFWSLVGKEMKIKLKKDKNKKVWMSTSGNGVYWLHLRLDDRPKYYNYKEYTK</sequence>
<dbReference type="AlphaFoldDB" id="A0A1W0E2S0"/>
<evidence type="ECO:0000313" key="3">
    <source>
        <dbReference type="Proteomes" id="UP000192758"/>
    </source>
</evidence>
<feature type="transmembrane region" description="Helical" evidence="1">
    <location>
        <begin position="6"/>
        <end position="30"/>
    </location>
</feature>
<keyword evidence="3" id="KW-1185">Reference proteome</keyword>
<dbReference type="InterPro" id="IPR054220">
    <property type="entry name" value="DUF6940"/>
</dbReference>
<evidence type="ECO:0000313" key="2">
    <source>
        <dbReference type="EMBL" id="OQS53519.1"/>
    </source>
</evidence>
<accession>A0A1W0E2S0</accession>
<reference evidence="2 3" key="1">
    <citation type="journal article" date="2017" name="Environ. Microbiol.">
        <title>Decay of the glycolytic pathway and adaptation to intranuclear parasitism within Enterocytozoonidae microsporidia.</title>
        <authorList>
            <person name="Wiredu Boakye D."/>
            <person name="Jaroenlak P."/>
            <person name="Prachumwat A."/>
            <person name="Williams T.A."/>
            <person name="Bateman K.S."/>
            <person name="Itsathitphaisarn O."/>
            <person name="Sritunyalucksana K."/>
            <person name="Paszkiewicz K.H."/>
            <person name="Moore K.A."/>
            <person name="Stentiford G.D."/>
            <person name="Williams B.A."/>
        </authorList>
    </citation>
    <scope>NUCLEOTIDE SEQUENCE [LARGE SCALE GENOMIC DNA]</scope>
    <source>
        <strain evidence="2 3">TH1</strain>
    </source>
</reference>